<comment type="subcellular location">
    <subcellularLocation>
        <location evidence="1">Periplasm</location>
    </subcellularLocation>
</comment>
<evidence type="ECO:0000313" key="5">
    <source>
        <dbReference type="EMBL" id="MFC1459490.1"/>
    </source>
</evidence>
<dbReference type="RefSeq" id="WP_203274882.1">
    <property type="nucleotide sequence ID" value="NZ_JAFBID010000083.1"/>
</dbReference>
<comment type="similarity">
    <text evidence="2">Belongs to the bacterial solute-binding protein 5 family.</text>
</comment>
<dbReference type="SUPFAM" id="SSF53850">
    <property type="entry name" value="Periplasmic binding protein-like II"/>
    <property type="match status" value="1"/>
</dbReference>
<dbReference type="Gene3D" id="3.90.76.10">
    <property type="entry name" value="Dipeptide-binding Protein, Domain 1"/>
    <property type="match status" value="1"/>
</dbReference>
<sequence>MLAKLAISTALALAVSTHSYAETPRNGGTIRFTAPYGSSFSSLDIHTSHRAQDEIYAKAIHRSLYNWDASNNQPVLELAKSVDVSEDGLTYTYKLRDDAYFHHGRKMTADDIVWSFTRIMDGAKAYPGARFVRIIKGAVEVEKGQAKEISGLKKIDDHTLQITLTERVDPGFYLRTAATSIYPADEAAKESFVIKPIGLGPFKFVEHVPGSRLVAERWEKFYKLGKPHANRIVISTMGEASARDVAFRNKEIDVSILGPAQYVAYQADPELSKGLLEVPEVYTRIMGMNPDFKPFADKRVRQAINHAIDADLIIKRLNKNKAYRATSWLPLSSPAYDKSLKPYAYDPEKAKKLLADAGYSGGFEFEWTATPNESWGVPIVEAVIPMLEKVGIKAKIKPVEGSVLAGIVSKGDYQAYIWSNTSGPDPLGSLKCFHSATPQSACNYTAFKNAEVDKLLDQAGDERDPGMRIEHLKKANALIQEEAPMWFFNYNKAVMAYQPWLKGLQPNATELAFQNYEDLWVDETSPAAK</sequence>
<evidence type="ECO:0000313" key="6">
    <source>
        <dbReference type="Proteomes" id="UP001593940"/>
    </source>
</evidence>
<keyword evidence="3" id="KW-0732">Signal</keyword>
<keyword evidence="6" id="KW-1185">Reference proteome</keyword>
<name>A0ABV6YEI4_9HYPH</name>
<dbReference type="Pfam" id="PF00496">
    <property type="entry name" value="SBP_bac_5"/>
    <property type="match status" value="1"/>
</dbReference>
<dbReference type="InterPro" id="IPR030678">
    <property type="entry name" value="Peptide/Ni-bd"/>
</dbReference>
<feature type="signal peptide" evidence="3">
    <location>
        <begin position="1"/>
        <end position="21"/>
    </location>
</feature>
<organism evidence="5 6">
    <name type="scientific">Microvirga arabica</name>
    <dbReference type="NCBI Taxonomy" id="1128671"/>
    <lineage>
        <taxon>Bacteria</taxon>
        <taxon>Pseudomonadati</taxon>
        <taxon>Pseudomonadota</taxon>
        <taxon>Alphaproteobacteria</taxon>
        <taxon>Hyphomicrobiales</taxon>
        <taxon>Methylobacteriaceae</taxon>
        <taxon>Microvirga</taxon>
    </lineage>
</organism>
<evidence type="ECO:0000256" key="1">
    <source>
        <dbReference type="ARBA" id="ARBA00004418"/>
    </source>
</evidence>
<feature type="domain" description="Solute-binding protein family 5" evidence="4">
    <location>
        <begin position="74"/>
        <end position="436"/>
    </location>
</feature>
<accession>A0ABV6YEI4</accession>
<evidence type="ECO:0000256" key="2">
    <source>
        <dbReference type="ARBA" id="ARBA00005695"/>
    </source>
</evidence>
<dbReference type="Gene3D" id="3.40.190.10">
    <property type="entry name" value="Periplasmic binding protein-like II"/>
    <property type="match status" value="1"/>
</dbReference>
<gene>
    <name evidence="5" type="ORF">ACETIH_22885</name>
</gene>
<dbReference type="EMBL" id="JBHOMY010000116">
    <property type="protein sequence ID" value="MFC1459490.1"/>
    <property type="molecule type" value="Genomic_DNA"/>
</dbReference>
<dbReference type="InterPro" id="IPR000914">
    <property type="entry name" value="SBP_5_dom"/>
</dbReference>
<dbReference type="PANTHER" id="PTHR30290">
    <property type="entry name" value="PERIPLASMIC BINDING COMPONENT OF ABC TRANSPORTER"/>
    <property type="match status" value="1"/>
</dbReference>
<protein>
    <submittedName>
        <fullName evidence="5">ABC transporter substrate-binding protein</fullName>
    </submittedName>
</protein>
<proteinExistence type="inferred from homology"/>
<dbReference type="PIRSF" id="PIRSF002741">
    <property type="entry name" value="MppA"/>
    <property type="match status" value="1"/>
</dbReference>
<reference evidence="5 6" key="1">
    <citation type="submission" date="2024-09" db="EMBL/GenBank/DDBJ databases">
        <title>Nodulacao em especies de Leguminosae Basais da Amazonia e Caracterizacao dos Rizobios e Bacterias Associadas aos Nodulos.</title>
        <authorList>
            <person name="Jambeiro I.C.A."/>
            <person name="Lopes I.S."/>
            <person name="Aguiar E.R.G.R."/>
            <person name="Santos A.F.J."/>
            <person name="Dos Santos J.M.F."/>
            <person name="Gross E."/>
        </authorList>
    </citation>
    <scope>NUCLEOTIDE SEQUENCE [LARGE SCALE GENOMIC DNA]</scope>
    <source>
        <strain evidence="5 6">BRUESC1165</strain>
    </source>
</reference>
<dbReference type="InterPro" id="IPR039424">
    <property type="entry name" value="SBP_5"/>
</dbReference>
<dbReference type="Gene3D" id="3.10.105.10">
    <property type="entry name" value="Dipeptide-binding Protein, Domain 3"/>
    <property type="match status" value="1"/>
</dbReference>
<dbReference type="PANTHER" id="PTHR30290:SF83">
    <property type="entry name" value="ABC TRANSPORTER SUBSTRATE-BINDING PROTEIN"/>
    <property type="match status" value="1"/>
</dbReference>
<evidence type="ECO:0000256" key="3">
    <source>
        <dbReference type="SAM" id="SignalP"/>
    </source>
</evidence>
<dbReference type="Proteomes" id="UP001593940">
    <property type="component" value="Unassembled WGS sequence"/>
</dbReference>
<evidence type="ECO:0000259" key="4">
    <source>
        <dbReference type="Pfam" id="PF00496"/>
    </source>
</evidence>
<dbReference type="CDD" id="cd00995">
    <property type="entry name" value="PBP2_NikA_DppA_OppA_like"/>
    <property type="match status" value="1"/>
</dbReference>
<feature type="chain" id="PRO_5045179895" evidence="3">
    <location>
        <begin position="22"/>
        <end position="529"/>
    </location>
</feature>
<comment type="caution">
    <text evidence="5">The sequence shown here is derived from an EMBL/GenBank/DDBJ whole genome shotgun (WGS) entry which is preliminary data.</text>
</comment>